<name>A0AAD4CYQ0_ASPNN</name>
<keyword evidence="3" id="KW-0274">FAD</keyword>
<sequence>MADSSAPIIIIGAGLVGLTLAQALKKDGFDFLIYDRDSSIDARPAGWGITMHWALPALESCLPADVFARIPSIQVNPAQGGRSHDKYRFLDLETGKDKVCLESSQHFRLNRKKFRELLSTGIDVNWGMRVTEFHATQGGVSVDFEDGSTVRGSMLLAVDGKRSRIKQLMFGDEKAQLNELPVAHIGLTIRLPLQRMKPFLDIHPILWQGTHPGTGYYIFFSMLSTPAINGSLGTKDEYYEGQFNMSWLIERNGPLPTSPKEHLACVKAAAVSGTGMFPALKQAILDIPDDTATVGIDLGDWPTQTWHREGGKVALVGDAAHTMTMYRGEAANHGIYDAARLRDELVFWRDGKQSLEQAFERYQVEVKDRTYDAVLLSRTACMECHDLDTLRKDSDIFQVSGFNARAAKPRSYL</sequence>
<protein>
    <recommendedName>
        <fullName evidence="9">FAD-binding domain-containing protein</fullName>
    </recommendedName>
</protein>
<comment type="cofactor">
    <cofactor evidence="1">
        <name>FAD</name>
        <dbReference type="ChEBI" id="CHEBI:57692"/>
    </cofactor>
</comment>
<dbReference type="PRINTS" id="PR00420">
    <property type="entry name" value="RNGMNOXGNASE"/>
</dbReference>
<gene>
    <name evidence="7" type="ORF">FE257_000072</name>
</gene>
<dbReference type="PANTHER" id="PTHR47178:SF1">
    <property type="entry name" value="FAD-BINDING DOMAIN-CONTAINING PROTEIN-RELATED"/>
    <property type="match status" value="1"/>
</dbReference>
<dbReference type="EMBL" id="VCAU01000001">
    <property type="protein sequence ID" value="KAF9895170.1"/>
    <property type="molecule type" value="Genomic_DNA"/>
</dbReference>
<dbReference type="SUPFAM" id="SSF51905">
    <property type="entry name" value="FAD/NAD(P)-binding domain"/>
    <property type="match status" value="1"/>
</dbReference>
<keyword evidence="2" id="KW-0285">Flavoprotein</keyword>
<dbReference type="InterPro" id="IPR036188">
    <property type="entry name" value="FAD/NAD-bd_sf"/>
</dbReference>
<evidence type="ECO:0000256" key="5">
    <source>
        <dbReference type="ARBA" id="ARBA00023033"/>
    </source>
</evidence>
<reference evidence="7" key="2">
    <citation type="submission" date="2020-02" db="EMBL/GenBank/DDBJ databases">
        <authorList>
            <person name="Gilchrist C.L.M."/>
            <person name="Chooi Y.-H."/>
        </authorList>
    </citation>
    <scope>NUCLEOTIDE SEQUENCE</scope>
    <source>
        <strain evidence="7">MST-FP2251</strain>
    </source>
</reference>
<comment type="caution">
    <text evidence="7">The sequence shown here is derived from an EMBL/GenBank/DDBJ whole genome shotgun (WGS) entry which is preliminary data.</text>
</comment>
<dbReference type="Proteomes" id="UP001194746">
    <property type="component" value="Unassembled WGS sequence"/>
</dbReference>
<organism evidence="7 8">
    <name type="scientific">Aspergillus nanangensis</name>
    <dbReference type="NCBI Taxonomy" id="2582783"/>
    <lineage>
        <taxon>Eukaryota</taxon>
        <taxon>Fungi</taxon>
        <taxon>Dikarya</taxon>
        <taxon>Ascomycota</taxon>
        <taxon>Pezizomycotina</taxon>
        <taxon>Eurotiomycetes</taxon>
        <taxon>Eurotiomycetidae</taxon>
        <taxon>Eurotiales</taxon>
        <taxon>Aspergillaceae</taxon>
        <taxon>Aspergillus</taxon>
        <taxon>Aspergillus subgen. Circumdati</taxon>
    </lineage>
</organism>
<feature type="chain" id="PRO_5041914107" description="FAD-binding domain-containing protein" evidence="6">
    <location>
        <begin position="22"/>
        <end position="413"/>
    </location>
</feature>
<keyword evidence="5" id="KW-0503">Monooxygenase</keyword>
<reference evidence="7" key="1">
    <citation type="journal article" date="2019" name="Beilstein J. Org. Chem.">
        <title>Nanangenines: drimane sesquiterpenoids as the dominant metabolite cohort of a novel Australian fungus, Aspergillus nanangensis.</title>
        <authorList>
            <person name="Lacey H.J."/>
            <person name="Gilchrist C.L.M."/>
            <person name="Crombie A."/>
            <person name="Kalaitzis J.A."/>
            <person name="Vuong D."/>
            <person name="Rutledge P.J."/>
            <person name="Turner P."/>
            <person name="Pitt J.I."/>
            <person name="Lacey E."/>
            <person name="Chooi Y.H."/>
            <person name="Piggott A.M."/>
        </authorList>
    </citation>
    <scope>NUCLEOTIDE SEQUENCE</scope>
    <source>
        <strain evidence="7">MST-FP2251</strain>
    </source>
</reference>
<evidence type="ECO:0000256" key="2">
    <source>
        <dbReference type="ARBA" id="ARBA00022630"/>
    </source>
</evidence>
<evidence type="ECO:0000256" key="6">
    <source>
        <dbReference type="SAM" id="SignalP"/>
    </source>
</evidence>
<proteinExistence type="predicted"/>
<dbReference type="Pfam" id="PF13450">
    <property type="entry name" value="NAD_binding_8"/>
    <property type="match status" value="1"/>
</dbReference>
<accession>A0AAD4CYQ0</accession>
<evidence type="ECO:0000313" key="7">
    <source>
        <dbReference type="EMBL" id="KAF9895170.1"/>
    </source>
</evidence>
<feature type="signal peptide" evidence="6">
    <location>
        <begin position="1"/>
        <end position="21"/>
    </location>
</feature>
<keyword evidence="6" id="KW-0732">Signal</keyword>
<dbReference type="Gene3D" id="3.50.50.60">
    <property type="entry name" value="FAD/NAD(P)-binding domain"/>
    <property type="match status" value="1"/>
</dbReference>
<keyword evidence="8" id="KW-1185">Reference proteome</keyword>
<dbReference type="GO" id="GO:0004497">
    <property type="term" value="F:monooxygenase activity"/>
    <property type="evidence" value="ECO:0007669"/>
    <property type="project" value="UniProtKB-KW"/>
</dbReference>
<evidence type="ECO:0000256" key="1">
    <source>
        <dbReference type="ARBA" id="ARBA00001974"/>
    </source>
</evidence>
<evidence type="ECO:0008006" key="9">
    <source>
        <dbReference type="Google" id="ProtNLM"/>
    </source>
</evidence>
<keyword evidence="4" id="KW-0560">Oxidoreductase</keyword>
<dbReference type="AlphaFoldDB" id="A0AAD4CYQ0"/>
<evidence type="ECO:0000256" key="4">
    <source>
        <dbReference type="ARBA" id="ARBA00023002"/>
    </source>
</evidence>
<evidence type="ECO:0000256" key="3">
    <source>
        <dbReference type="ARBA" id="ARBA00022827"/>
    </source>
</evidence>
<dbReference type="PANTHER" id="PTHR47178">
    <property type="entry name" value="MONOOXYGENASE, FAD-BINDING"/>
    <property type="match status" value="1"/>
</dbReference>
<evidence type="ECO:0000313" key="8">
    <source>
        <dbReference type="Proteomes" id="UP001194746"/>
    </source>
</evidence>